<name>A0AAE0LQW4_9PEZI</name>
<evidence type="ECO:0000256" key="2">
    <source>
        <dbReference type="SAM" id="Phobius"/>
    </source>
</evidence>
<dbReference type="PANTHER" id="PTHR31834:SF8">
    <property type="entry name" value="TRANSFERASE, PUTATIVE (AFU_ORTHOLOGUE AFUA_6G14040)-RELATED"/>
    <property type="match status" value="1"/>
</dbReference>
<evidence type="ECO:0000313" key="3">
    <source>
        <dbReference type="EMBL" id="KAK3294556.1"/>
    </source>
</evidence>
<keyword evidence="2" id="KW-0812">Transmembrane</keyword>
<evidence type="ECO:0008006" key="5">
    <source>
        <dbReference type="Google" id="ProtNLM"/>
    </source>
</evidence>
<dbReference type="GO" id="GO:0000136">
    <property type="term" value="C:mannan polymerase complex"/>
    <property type="evidence" value="ECO:0007669"/>
    <property type="project" value="TreeGrafter"/>
</dbReference>
<keyword evidence="4" id="KW-1185">Reference proteome</keyword>
<dbReference type="Proteomes" id="UP001278766">
    <property type="component" value="Unassembled WGS sequence"/>
</dbReference>
<protein>
    <recommendedName>
        <fullName evidence="5">Initiation-specific alpha-1,6-mannosyltransferase</fullName>
    </recommendedName>
</protein>
<gene>
    <name evidence="3" type="ORF">B0H64DRAFT_400996</name>
</gene>
<dbReference type="InterPro" id="IPR007577">
    <property type="entry name" value="GlycoTrfase_DXD_sugar-bd_CS"/>
</dbReference>
<reference evidence="3" key="1">
    <citation type="journal article" date="2023" name="Mol. Phylogenet. Evol.">
        <title>Genome-scale phylogeny and comparative genomics of the fungal order Sordariales.</title>
        <authorList>
            <person name="Hensen N."/>
            <person name="Bonometti L."/>
            <person name="Westerberg I."/>
            <person name="Brannstrom I.O."/>
            <person name="Guillou S."/>
            <person name="Cros-Aarteil S."/>
            <person name="Calhoun S."/>
            <person name="Haridas S."/>
            <person name="Kuo A."/>
            <person name="Mondo S."/>
            <person name="Pangilinan J."/>
            <person name="Riley R."/>
            <person name="LaButti K."/>
            <person name="Andreopoulos B."/>
            <person name="Lipzen A."/>
            <person name="Chen C."/>
            <person name="Yan M."/>
            <person name="Daum C."/>
            <person name="Ng V."/>
            <person name="Clum A."/>
            <person name="Steindorff A."/>
            <person name="Ohm R.A."/>
            <person name="Martin F."/>
            <person name="Silar P."/>
            <person name="Natvig D.O."/>
            <person name="Lalanne C."/>
            <person name="Gautier V."/>
            <person name="Ament-Velasquez S.L."/>
            <person name="Kruys A."/>
            <person name="Hutchinson M.I."/>
            <person name="Powell A.J."/>
            <person name="Barry K."/>
            <person name="Miller A.N."/>
            <person name="Grigoriev I.V."/>
            <person name="Debuchy R."/>
            <person name="Gladieux P."/>
            <person name="Hiltunen Thoren M."/>
            <person name="Johannesson H."/>
        </authorList>
    </citation>
    <scope>NUCLEOTIDE SEQUENCE</scope>
    <source>
        <strain evidence="3">CBS 168.71</strain>
    </source>
</reference>
<dbReference type="GO" id="GO:0006487">
    <property type="term" value="P:protein N-linked glycosylation"/>
    <property type="evidence" value="ECO:0007669"/>
    <property type="project" value="TreeGrafter"/>
</dbReference>
<dbReference type="PANTHER" id="PTHR31834">
    <property type="entry name" value="INITIATION-SPECIFIC ALPHA-1,6-MANNOSYLTRANSFERASE"/>
    <property type="match status" value="1"/>
</dbReference>
<dbReference type="InterPro" id="IPR029044">
    <property type="entry name" value="Nucleotide-diphossugar_trans"/>
</dbReference>
<dbReference type="Gene3D" id="3.90.550.20">
    <property type="match status" value="1"/>
</dbReference>
<dbReference type="RefSeq" id="XP_062658070.1">
    <property type="nucleotide sequence ID" value="XM_062804117.1"/>
</dbReference>
<dbReference type="GO" id="GO:0000009">
    <property type="term" value="F:alpha-1,6-mannosyltransferase activity"/>
    <property type="evidence" value="ECO:0007669"/>
    <property type="project" value="InterPro"/>
</dbReference>
<comment type="similarity">
    <text evidence="1">Belongs to the glycosyltransferase 32 family.</text>
</comment>
<dbReference type="Pfam" id="PF04488">
    <property type="entry name" value="Gly_transf_sug"/>
    <property type="match status" value="1"/>
</dbReference>
<dbReference type="EMBL" id="JAUEPN010000005">
    <property type="protein sequence ID" value="KAK3294556.1"/>
    <property type="molecule type" value="Genomic_DNA"/>
</dbReference>
<accession>A0AAE0LQW4</accession>
<keyword evidence="2" id="KW-0472">Membrane</keyword>
<dbReference type="InterPro" id="IPR039367">
    <property type="entry name" value="Och1-like"/>
</dbReference>
<organism evidence="3 4">
    <name type="scientific">Chaetomium fimeti</name>
    <dbReference type="NCBI Taxonomy" id="1854472"/>
    <lineage>
        <taxon>Eukaryota</taxon>
        <taxon>Fungi</taxon>
        <taxon>Dikarya</taxon>
        <taxon>Ascomycota</taxon>
        <taxon>Pezizomycotina</taxon>
        <taxon>Sordariomycetes</taxon>
        <taxon>Sordariomycetidae</taxon>
        <taxon>Sordariales</taxon>
        <taxon>Chaetomiaceae</taxon>
        <taxon>Chaetomium</taxon>
    </lineage>
</organism>
<dbReference type="GeneID" id="87841065"/>
<evidence type="ECO:0000313" key="4">
    <source>
        <dbReference type="Proteomes" id="UP001278766"/>
    </source>
</evidence>
<reference evidence="3" key="2">
    <citation type="submission" date="2023-06" db="EMBL/GenBank/DDBJ databases">
        <authorList>
            <consortium name="Lawrence Berkeley National Laboratory"/>
            <person name="Haridas S."/>
            <person name="Hensen N."/>
            <person name="Bonometti L."/>
            <person name="Westerberg I."/>
            <person name="Brannstrom I.O."/>
            <person name="Guillou S."/>
            <person name="Cros-Aarteil S."/>
            <person name="Calhoun S."/>
            <person name="Kuo A."/>
            <person name="Mondo S."/>
            <person name="Pangilinan J."/>
            <person name="Riley R."/>
            <person name="Labutti K."/>
            <person name="Andreopoulos B."/>
            <person name="Lipzen A."/>
            <person name="Chen C."/>
            <person name="Yanf M."/>
            <person name="Daum C."/>
            <person name="Ng V."/>
            <person name="Clum A."/>
            <person name="Steindorff A."/>
            <person name="Ohm R."/>
            <person name="Martin F."/>
            <person name="Silar P."/>
            <person name="Natvig D."/>
            <person name="Lalanne C."/>
            <person name="Gautier V."/>
            <person name="Ament-Velasquez S.L."/>
            <person name="Kruys A."/>
            <person name="Hutchinson M.I."/>
            <person name="Powell A.J."/>
            <person name="Barry K."/>
            <person name="Miller A.N."/>
            <person name="Grigoriev I.V."/>
            <person name="Debuchy R."/>
            <person name="Gladieux P."/>
            <person name="Thoren M.H."/>
            <person name="Johannesson H."/>
        </authorList>
    </citation>
    <scope>NUCLEOTIDE SEQUENCE</scope>
    <source>
        <strain evidence="3">CBS 168.71</strain>
    </source>
</reference>
<dbReference type="AlphaFoldDB" id="A0AAE0LQW4"/>
<comment type="caution">
    <text evidence="3">The sequence shown here is derived from an EMBL/GenBank/DDBJ whole genome shotgun (WGS) entry which is preliminary data.</text>
</comment>
<feature type="transmembrane region" description="Helical" evidence="2">
    <location>
        <begin position="17"/>
        <end position="36"/>
    </location>
</feature>
<sequence>MQSVHCLLASGKLSRSIIIVALFLACLPPLIVYKFWNPSERWGFSNPLPQWRPAQSHPSTIPRKLWYKLGPKGLNDETRAWTDSCIKNNTDYEVEFMTESSGDSYVRNKFGATDPDLVEMYLGLTVPIFKADILRYLLLFSEGGVYCDLDVSCEVPINEWIPRQYEGNASVVVGWEFDVGWPGNFIRQFTTWSIMAKPGSPHMWMVVQDILQSFRDKMEEENVTIEGLTLEILGDVVDVTGPRRFTRSILKSVEAAYNTTLQDMQELLEPKLAGDVLVLPGYAFAASANTYDEAMDVPPPLLKHHYAGTWKNEKGGETV</sequence>
<dbReference type="SUPFAM" id="SSF53448">
    <property type="entry name" value="Nucleotide-diphospho-sugar transferases"/>
    <property type="match status" value="1"/>
</dbReference>
<keyword evidence="2" id="KW-1133">Transmembrane helix</keyword>
<evidence type="ECO:0000256" key="1">
    <source>
        <dbReference type="ARBA" id="ARBA00009003"/>
    </source>
</evidence>
<proteinExistence type="inferred from homology"/>